<evidence type="ECO:0000256" key="4">
    <source>
        <dbReference type="ARBA" id="ARBA00023163"/>
    </source>
</evidence>
<evidence type="ECO:0000313" key="6">
    <source>
        <dbReference type="EMBL" id="GLP96415.1"/>
    </source>
</evidence>
<dbReference type="GO" id="GO:0003700">
    <property type="term" value="F:DNA-binding transcription factor activity"/>
    <property type="evidence" value="ECO:0007669"/>
    <property type="project" value="InterPro"/>
</dbReference>
<evidence type="ECO:0000256" key="3">
    <source>
        <dbReference type="ARBA" id="ARBA00023125"/>
    </source>
</evidence>
<dbReference type="PANTHER" id="PTHR30126">
    <property type="entry name" value="HTH-TYPE TRANSCRIPTIONAL REGULATOR"/>
    <property type="match status" value="1"/>
</dbReference>
<dbReference type="Pfam" id="PF03466">
    <property type="entry name" value="LysR_substrate"/>
    <property type="match status" value="1"/>
</dbReference>
<name>A0AA37W0K1_9GAMM</name>
<dbReference type="CDD" id="cd05466">
    <property type="entry name" value="PBP2_LTTR_substrate"/>
    <property type="match status" value="1"/>
</dbReference>
<dbReference type="InterPro" id="IPR005119">
    <property type="entry name" value="LysR_subst-bd"/>
</dbReference>
<keyword evidence="7" id="KW-1185">Reference proteome</keyword>
<dbReference type="InterPro" id="IPR000847">
    <property type="entry name" value="LysR_HTH_N"/>
</dbReference>
<sequence length="290" mass="31987">MLSLEQMNMFKVAVESGSFSAAARKLNKGVSTVSTGVINLEDYLGVQLFDRSTRKPTLTQEGERLYARSKILFSEVNRIESSLVEQPSEIEPIIRIGVGELVPSSFFENQTEVLSRRFPDTRVRLERGDPISLQAGLADEQFDLVIMAQQGQVDVVFDAKGIGFVELVLVCSPDSNLADIGLVDAQTLFTQRQIACLSLSMNPLLSNALLYSPEIWETSSMEDLVKLVEQGLGWACIPMELAQERIQLGTLIEFKSNLLNAGLSIPIDLVQLAGSEAGPAKRFLIDEYLK</sequence>
<keyword evidence="2" id="KW-0805">Transcription regulation</keyword>
<dbReference type="PROSITE" id="PS50931">
    <property type="entry name" value="HTH_LYSR"/>
    <property type="match status" value="1"/>
</dbReference>
<comment type="caution">
    <text evidence="6">The sequence shown here is derived from an EMBL/GenBank/DDBJ whole genome shotgun (WGS) entry which is preliminary data.</text>
</comment>
<dbReference type="SUPFAM" id="SSF46785">
    <property type="entry name" value="Winged helix' DNA-binding domain"/>
    <property type="match status" value="1"/>
</dbReference>
<dbReference type="PANTHER" id="PTHR30126:SF91">
    <property type="entry name" value="LYSR FAMILY TRANSCRIPTIONAL REGULATOR"/>
    <property type="match status" value="1"/>
</dbReference>
<dbReference type="InterPro" id="IPR036388">
    <property type="entry name" value="WH-like_DNA-bd_sf"/>
</dbReference>
<evidence type="ECO:0000259" key="5">
    <source>
        <dbReference type="PROSITE" id="PS50931"/>
    </source>
</evidence>
<keyword evidence="4" id="KW-0804">Transcription</keyword>
<keyword evidence="3" id="KW-0238">DNA-binding</keyword>
<reference evidence="6" key="2">
    <citation type="submission" date="2023-01" db="EMBL/GenBank/DDBJ databases">
        <title>Draft genome sequence of Paraferrimonas sedimenticola strain NBRC 101628.</title>
        <authorList>
            <person name="Sun Q."/>
            <person name="Mori K."/>
        </authorList>
    </citation>
    <scope>NUCLEOTIDE SEQUENCE</scope>
    <source>
        <strain evidence="6">NBRC 101628</strain>
    </source>
</reference>
<comment type="similarity">
    <text evidence="1">Belongs to the LysR transcriptional regulatory family.</text>
</comment>
<dbReference type="Proteomes" id="UP001161422">
    <property type="component" value="Unassembled WGS sequence"/>
</dbReference>
<evidence type="ECO:0000313" key="7">
    <source>
        <dbReference type="Proteomes" id="UP001161422"/>
    </source>
</evidence>
<dbReference type="RefSeq" id="WP_095505152.1">
    <property type="nucleotide sequence ID" value="NZ_BSNC01000004.1"/>
</dbReference>
<dbReference type="Pfam" id="PF00126">
    <property type="entry name" value="HTH_1"/>
    <property type="match status" value="1"/>
</dbReference>
<accession>A0AA37W0K1</accession>
<organism evidence="6 7">
    <name type="scientific">Paraferrimonas sedimenticola</name>
    <dbReference type="NCBI Taxonomy" id="375674"/>
    <lineage>
        <taxon>Bacteria</taxon>
        <taxon>Pseudomonadati</taxon>
        <taxon>Pseudomonadota</taxon>
        <taxon>Gammaproteobacteria</taxon>
        <taxon>Alteromonadales</taxon>
        <taxon>Ferrimonadaceae</taxon>
        <taxon>Paraferrimonas</taxon>
    </lineage>
</organism>
<protein>
    <submittedName>
        <fullName evidence="6">Transcriptional regulator</fullName>
    </submittedName>
</protein>
<evidence type="ECO:0000256" key="2">
    <source>
        <dbReference type="ARBA" id="ARBA00023015"/>
    </source>
</evidence>
<dbReference type="AlphaFoldDB" id="A0AA37W0K1"/>
<proteinExistence type="inferred from homology"/>
<dbReference type="FunFam" id="1.10.10.10:FF:000001">
    <property type="entry name" value="LysR family transcriptional regulator"/>
    <property type="match status" value="1"/>
</dbReference>
<dbReference type="EMBL" id="BSNC01000004">
    <property type="protein sequence ID" value="GLP96415.1"/>
    <property type="molecule type" value="Genomic_DNA"/>
</dbReference>
<dbReference type="Gene3D" id="1.10.10.10">
    <property type="entry name" value="Winged helix-like DNA-binding domain superfamily/Winged helix DNA-binding domain"/>
    <property type="match status" value="1"/>
</dbReference>
<reference evidence="6" key="1">
    <citation type="journal article" date="2014" name="Int. J. Syst. Evol. Microbiol.">
        <title>Complete genome sequence of Corynebacterium casei LMG S-19264T (=DSM 44701T), isolated from a smear-ripened cheese.</title>
        <authorList>
            <consortium name="US DOE Joint Genome Institute (JGI-PGF)"/>
            <person name="Walter F."/>
            <person name="Albersmeier A."/>
            <person name="Kalinowski J."/>
            <person name="Ruckert C."/>
        </authorList>
    </citation>
    <scope>NUCLEOTIDE SEQUENCE</scope>
    <source>
        <strain evidence="6">NBRC 101628</strain>
    </source>
</reference>
<dbReference type="InterPro" id="IPR036390">
    <property type="entry name" value="WH_DNA-bd_sf"/>
</dbReference>
<dbReference type="SUPFAM" id="SSF53850">
    <property type="entry name" value="Periplasmic binding protein-like II"/>
    <property type="match status" value="1"/>
</dbReference>
<dbReference type="Gene3D" id="3.40.190.290">
    <property type="match status" value="1"/>
</dbReference>
<evidence type="ECO:0000256" key="1">
    <source>
        <dbReference type="ARBA" id="ARBA00009437"/>
    </source>
</evidence>
<dbReference type="GO" id="GO:0000976">
    <property type="term" value="F:transcription cis-regulatory region binding"/>
    <property type="evidence" value="ECO:0007669"/>
    <property type="project" value="TreeGrafter"/>
</dbReference>
<feature type="domain" description="HTH lysR-type" evidence="5">
    <location>
        <begin position="2"/>
        <end position="59"/>
    </location>
</feature>
<gene>
    <name evidence="6" type="ORF">GCM10007895_17210</name>
</gene>